<evidence type="ECO:0000313" key="2">
    <source>
        <dbReference type="EMBL" id="SCZ84732.1"/>
    </source>
</evidence>
<accession>A0A1G5SC61</accession>
<keyword evidence="3" id="KW-1185">Reference proteome</keyword>
<dbReference type="EMBL" id="FMWO01000032">
    <property type="protein sequence ID" value="SCZ84732.1"/>
    <property type="molecule type" value="Genomic_DNA"/>
</dbReference>
<dbReference type="Proteomes" id="UP000198729">
    <property type="component" value="Unassembled WGS sequence"/>
</dbReference>
<protein>
    <submittedName>
        <fullName evidence="2">Transposase</fullName>
    </submittedName>
</protein>
<dbReference type="InterPro" id="IPR024445">
    <property type="entry name" value="Tnp_ISXO2-like"/>
</dbReference>
<sequence length="132" mass="14377">MQVLPVADISDRKYLAPKHPPVAKHQLLLKKAMVERGAKYTLCGNVHADDAYLGGELAGGKAGRGSKSKVPFFAGCPHRAIVADGHKPKDLPEFSWINTVLGNIKTSLDGAYHTFDFAKYGTCYLGALVYRF</sequence>
<organism evidence="2 3">
    <name type="scientific">Nitrosomonas mobilis</name>
    <dbReference type="NCBI Taxonomy" id="51642"/>
    <lineage>
        <taxon>Bacteria</taxon>
        <taxon>Pseudomonadati</taxon>
        <taxon>Pseudomonadota</taxon>
        <taxon>Betaproteobacteria</taxon>
        <taxon>Nitrosomonadales</taxon>
        <taxon>Nitrosomonadaceae</taxon>
        <taxon>Nitrosomonas</taxon>
    </lineage>
</organism>
<reference evidence="2 3" key="1">
    <citation type="submission" date="2016-10" db="EMBL/GenBank/DDBJ databases">
        <authorList>
            <person name="de Groot N.N."/>
        </authorList>
    </citation>
    <scope>NUCLEOTIDE SEQUENCE [LARGE SCALE GENOMIC DNA]</scope>
    <source>
        <strain evidence="2">1</strain>
    </source>
</reference>
<dbReference type="STRING" id="51642.NSMM_260028"/>
<evidence type="ECO:0000259" key="1">
    <source>
        <dbReference type="Pfam" id="PF12762"/>
    </source>
</evidence>
<dbReference type="Pfam" id="PF12762">
    <property type="entry name" value="DDE_Tnp_IS1595"/>
    <property type="match status" value="1"/>
</dbReference>
<feature type="domain" description="ISXO2-like transposase" evidence="1">
    <location>
        <begin position="74"/>
        <end position="132"/>
    </location>
</feature>
<evidence type="ECO:0000313" key="3">
    <source>
        <dbReference type="Proteomes" id="UP000198729"/>
    </source>
</evidence>
<name>A0A1G5SC61_9PROT</name>
<dbReference type="AlphaFoldDB" id="A0A1G5SC61"/>
<gene>
    <name evidence="2" type="ORF">NSMM_260028</name>
</gene>
<proteinExistence type="predicted"/>